<feature type="compositionally biased region" description="Polar residues" evidence="10">
    <location>
        <begin position="281"/>
        <end position="290"/>
    </location>
</feature>
<dbReference type="Pfam" id="PF15628">
    <property type="entry name" value="RRM_DME"/>
    <property type="match status" value="1"/>
</dbReference>
<dbReference type="PANTHER" id="PTHR46213">
    <property type="entry name" value="TRANSCRIPTIONAL ACTIVATOR DEMETER"/>
    <property type="match status" value="1"/>
</dbReference>
<evidence type="ECO:0000256" key="9">
    <source>
        <dbReference type="ARBA" id="ARBA00023242"/>
    </source>
</evidence>
<feature type="compositionally biased region" description="Basic residues" evidence="10">
    <location>
        <begin position="291"/>
        <end position="300"/>
    </location>
</feature>
<dbReference type="GO" id="GO:0051539">
    <property type="term" value="F:4 iron, 4 sulfur cluster binding"/>
    <property type="evidence" value="ECO:0007669"/>
    <property type="project" value="UniProtKB-KW"/>
</dbReference>
<evidence type="ECO:0000313" key="13">
    <source>
        <dbReference type="Proteomes" id="UP001152523"/>
    </source>
</evidence>
<keyword evidence="5" id="KW-0479">Metal-binding</keyword>
<comment type="cofactor">
    <cofactor evidence="1">
        <name>[4Fe-4S] cluster</name>
        <dbReference type="ChEBI" id="CHEBI:49883"/>
    </cofactor>
</comment>
<feature type="region of interest" description="Disordered" evidence="10">
    <location>
        <begin position="871"/>
        <end position="897"/>
    </location>
</feature>
<feature type="compositionally biased region" description="Basic residues" evidence="10">
    <location>
        <begin position="467"/>
        <end position="478"/>
    </location>
</feature>
<dbReference type="InterPro" id="IPR003651">
    <property type="entry name" value="Endonuclease3_FeS-loop_motif"/>
</dbReference>
<dbReference type="GO" id="GO:0003906">
    <property type="term" value="F:DNA-(apurinic or apyrimidinic site) endonuclease activity"/>
    <property type="evidence" value="ECO:0007669"/>
    <property type="project" value="UniProtKB-ARBA"/>
</dbReference>
<dbReference type="GO" id="GO:0019104">
    <property type="term" value="F:DNA N-glycosylase activity"/>
    <property type="evidence" value="ECO:0007669"/>
    <property type="project" value="InterPro"/>
</dbReference>
<dbReference type="GO" id="GO:0006284">
    <property type="term" value="P:base-excision repair"/>
    <property type="evidence" value="ECO:0007669"/>
    <property type="project" value="InterPro"/>
</dbReference>
<evidence type="ECO:0000256" key="2">
    <source>
        <dbReference type="ARBA" id="ARBA00004123"/>
    </source>
</evidence>
<dbReference type="GO" id="GO:0046872">
    <property type="term" value="F:metal ion binding"/>
    <property type="evidence" value="ECO:0007669"/>
    <property type="project" value="UniProtKB-KW"/>
</dbReference>
<keyword evidence="6" id="KW-0408">Iron</keyword>
<evidence type="ECO:0000256" key="8">
    <source>
        <dbReference type="ARBA" id="ARBA00023125"/>
    </source>
</evidence>
<keyword evidence="8" id="KW-0238">DNA-binding</keyword>
<dbReference type="GO" id="GO:0035514">
    <property type="term" value="F:DNA demethylase activity"/>
    <property type="evidence" value="ECO:0007669"/>
    <property type="project" value="InterPro"/>
</dbReference>
<accession>A0AAV0GLB4</accession>
<dbReference type="CDD" id="cd00056">
    <property type="entry name" value="ENDO3c"/>
    <property type="match status" value="1"/>
</dbReference>
<feature type="domain" description="HhH-GPD" evidence="11">
    <location>
        <begin position="920"/>
        <end position="1084"/>
    </location>
</feature>
<comment type="subcellular location">
    <subcellularLocation>
        <location evidence="2">Nucleus</location>
    </subcellularLocation>
</comment>
<keyword evidence="13" id="KW-1185">Reference proteome</keyword>
<evidence type="ECO:0000256" key="1">
    <source>
        <dbReference type="ARBA" id="ARBA00001966"/>
    </source>
</evidence>
<sequence length="1465" mass="164957">MEKTEEKIMKTLSGSLLSIPKENEDPCILLTPKNSVSPRSSLVKVEGMGNWKELVGIYEEFLLETKSNDDGVLQNPVSSDCCSLKNVMERRINNTPAICSTNATPEKSIPTRGKHDIPGSYACGDSLLSPALPRENTGLCSDGFYSPYPENCDLNSCASKTIAPSSTAILFQFAPITPDKADQLESFHHSEIDIFSADKTSSSFHTDNQSAVISPLLKETEIDLNTTPEQKNPTRRRKHRPKVVTEAKPKRTPKSSSTPKQTRRSSSTPKKAPKSSSSPKNNTLKENTSSGKRKYTRKKTPSSEFTTSNADQVVKSCKRVLNFDLQNVAINEQKGSGRAVRQAHEQYNKNSIQTNTSEGNNVQMMTDMDKTMVNRGLKRDLHTFKMSHAEGTNLEGDILEICSATHKKKKFEEPACPNAGVEAENASHKLTKTDCQKAQDADINYWNTNSATLSDFEHEQGKEQRTSRTKASVKRRKVRWTQSNIQESRLSRKRIPKEKNNVQGAQRGQDNTVSIDILAFRLKCLVISDKRNSNLDIGKQQGALVPYIGDGALVPFEAFDLSKSRKPRPKVDLDPETCRLWDLLMGGKEGSESEETVDKDKEKWWEEEQEVFRGRADSLIARMHLVQGDRRFSRWKGSVVDSVIGVFLTQNVSDHLSSSAFMSLAAKFPQQSVINKREYEQNGVIAEIKETEVQVIDPDGTITYQKSTLKQLSNEKNKRMEDEFNLLQNYSLSSFLQEIKSSSGSKSYTEDQLLSGNQQLQNQVSSQESFTMGTCIESSFVTSRSSWLVTKQFLETKETTSDYAKTAQNCSGLECTVPGIPQDAFLKRKADHLENLQPHYPTGSIYHFPPSGQLDYSSNGSSVTVKAISEQQSEGKIRPDKQTTKKANNVSNTMKKKSEGETKMFDWDSLRRDVKYKSERIERNKYTMDSLDYEALRRAEVNEIADVIKERGMNNRLADRIKDFLNRLVRDHGSTDLEWLRHIEPDKAKEYLLSIRGLGLKSVECVRLLTLHHLAFPVDTNVGRIAVRLGWVPLKPLPESLQLHLLELYPVLESIQKYLWPRLCKLDQKTLYELHYQMITFGKVFCTKRKPNCNACPMRAECRHFASAFASARLALPGPKETSMMSSTAPISANANHSALFNPNPSLLCGRPEVITNLNREAAVGSITDNCEPIIEEPATPEPFPEISECDIEDAAFYNDGDDEIPTIKLNIEEFTTNLQNILQEKKGMEESDISKALVSVNPEVAFIPTPKLKNVSRLRTEHQVYELPDSHPLLERMDRREPDDPSPYLLAIWAPGETANSIQSPQTVCDSQGSGTLCKESTCYSCNIVKENDSQTVRGTLLIPCRTAMKGSFPLNGTYFQVNELFADHESSLSPIDVPRRLIWYLPRRTVYFGTTVTTIFKGLSTDQIQHCFWRGFVCVRGFDRKTRASRPLIARLHFTASRMVKYNKDKSVNKRNKGSNPDK</sequence>
<dbReference type="SMART" id="SM00478">
    <property type="entry name" value="ENDO3c"/>
    <property type="match status" value="1"/>
</dbReference>
<name>A0AAV0GLB4_9ASTE</name>
<dbReference type="GO" id="GO:0141166">
    <property type="term" value="P:chromosomal 5-methylcytosine DNA demethylation pathway"/>
    <property type="evidence" value="ECO:0007669"/>
    <property type="project" value="InterPro"/>
</dbReference>
<dbReference type="InterPro" id="IPR003265">
    <property type="entry name" value="HhH-GPD_domain"/>
</dbReference>
<evidence type="ECO:0000256" key="10">
    <source>
        <dbReference type="SAM" id="MobiDB-lite"/>
    </source>
</evidence>
<dbReference type="GO" id="GO:0003677">
    <property type="term" value="F:DNA binding"/>
    <property type="evidence" value="ECO:0007669"/>
    <property type="project" value="UniProtKB-KW"/>
</dbReference>
<evidence type="ECO:0000256" key="5">
    <source>
        <dbReference type="ARBA" id="ARBA00022723"/>
    </source>
</evidence>
<evidence type="ECO:0000259" key="11">
    <source>
        <dbReference type="SMART" id="SM00478"/>
    </source>
</evidence>
<organism evidence="12 13">
    <name type="scientific">Cuscuta epithymum</name>
    <dbReference type="NCBI Taxonomy" id="186058"/>
    <lineage>
        <taxon>Eukaryota</taxon>
        <taxon>Viridiplantae</taxon>
        <taxon>Streptophyta</taxon>
        <taxon>Embryophyta</taxon>
        <taxon>Tracheophyta</taxon>
        <taxon>Spermatophyta</taxon>
        <taxon>Magnoliopsida</taxon>
        <taxon>eudicotyledons</taxon>
        <taxon>Gunneridae</taxon>
        <taxon>Pentapetalae</taxon>
        <taxon>asterids</taxon>
        <taxon>lamiids</taxon>
        <taxon>Solanales</taxon>
        <taxon>Convolvulaceae</taxon>
        <taxon>Cuscuteae</taxon>
        <taxon>Cuscuta</taxon>
        <taxon>Cuscuta subgen. Cuscuta</taxon>
    </lineage>
</organism>
<dbReference type="Pfam" id="PF15629">
    <property type="entry name" value="Perm-CXXC"/>
    <property type="match status" value="1"/>
</dbReference>
<dbReference type="GO" id="GO:0005634">
    <property type="term" value="C:nucleus"/>
    <property type="evidence" value="ECO:0007669"/>
    <property type="project" value="UniProtKB-SubCell"/>
</dbReference>
<feature type="compositionally biased region" description="Basic residues" evidence="10">
    <location>
        <begin position="233"/>
        <end position="242"/>
    </location>
</feature>
<keyword evidence="4" id="KW-0004">4Fe-4S</keyword>
<dbReference type="InterPro" id="IPR028924">
    <property type="entry name" value="Perm-CXXC"/>
</dbReference>
<feature type="region of interest" description="Disordered" evidence="10">
    <location>
        <begin position="219"/>
        <end position="307"/>
    </location>
</feature>
<dbReference type="InterPro" id="IPR028925">
    <property type="entry name" value="RRM_DME"/>
</dbReference>
<dbReference type="PANTHER" id="PTHR46213:SF6">
    <property type="entry name" value="TRANSCRIPTIONAL ACTIVATOR DEMETER-LIKE"/>
    <property type="match status" value="1"/>
</dbReference>
<comment type="similarity">
    <text evidence="3">Belongs to the DNA glycosylase family. DEMETER subfamily.</text>
</comment>
<feature type="compositionally biased region" description="Basic and acidic residues" evidence="10">
    <location>
        <begin position="873"/>
        <end position="883"/>
    </location>
</feature>
<dbReference type="InterPro" id="IPR023170">
    <property type="entry name" value="HhH_base_excis_C"/>
</dbReference>
<dbReference type="SMART" id="SM00525">
    <property type="entry name" value="FES"/>
    <property type="match status" value="1"/>
</dbReference>
<feature type="compositionally biased region" description="Basic and acidic residues" evidence="10">
    <location>
        <begin position="456"/>
        <end position="466"/>
    </location>
</feature>
<feature type="compositionally biased region" description="Low complexity" evidence="10">
    <location>
        <begin position="265"/>
        <end position="280"/>
    </location>
</feature>
<feature type="region of interest" description="Disordered" evidence="10">
    <location>
        <begin position="456"/>
        <end position="478"/>
    </location>
</feature>
<keyword evidence="9" id="KW-0539">Nucleus</keyword>
<dbReference type="InterPro" id="IPR011257">
    <property type="entry name" value="DNA_glycosylase"/>
</dbReference>
<dbReference type="InterPro" id="IPR044811">
    <property type="entry name" value="DME/ROS1"/>
</dbReference>
<evidence type="ECO:0000313" key="12">
    <source>
        <dbReference type="EMBL" id="CAH9148702.1"/>
    </source>
</evidence>
<proteinExistence type="inferred from homology"/>
<evidence type="ECO:0000256" key="3">
    <source>
        <dbReference type="ARBA" id="ARBA00005646"/>
    </source>
</evidence>
<gene>
    <name evidence="12" type="ORF">CEPIT_LOCUS44712</name>
</gene>
<evidence type="ECO:0000256" key="4">
    <source>
        <dbReference type="ARBA" id="ARBA00022485"/>
    </source>
</evidence>
<dbReference type="Gene3D" id="1.10.1670.10">
    <property type="entry name" value="Helix-hairpin-Helix base-excision DNA repair enzymes (C-terminal)"/>
    <property type="match status" value="1"/>
</dbReference>
<dbReference type="SUPFAM" id="SSF48150">
    <property type="entry name" value="DNA-glycosylase"/>
    <property type="match status" value="1"/>
</dbReference>
<evidence type="ECO:0000256" key="6">
    <source>
        <dbReference type="ARBA" id="ARBA00023004"/>
    </source>
</evidence>
<keyword evidence="7" id="KW-0411">Iron-sulfur</keyword>
<evidence type="ECO:0000256" key="7">
    <source>
        <dbReference type="ARBA" id="ARBA00023014"/>
    </source>
</evidence>
<comment type="caution">
    <text evidence="12">The sequence shown here is derived from an EMBL/GenBank/DDBJ whole genome shotgun (WGS) entry which is preliminary data.</text>
</comment>
<protein>
    <recommendedName>
        <fullName evidence="11">HhH-GPD domain-containing protein</fullName>
    </recommendedName>
</protein>
<reference evidence="12" key="1">
    <citation type="submission" date="2022-07" db="EMBL/GenBank/DDBJ databases">
        <authorList>
            <person name="Macas J."/>
            <person name="Novak P."/>
            <person name="Neumann P."/>
        </authorList>
    </citation>
    <scope>NUCLEOTIDE SEQUENCE</scope>
</reference>
<dbReference type="Proteomes" id="UP001152523">
    <property type="component" value="Unassembled WGS sequence"/>
</dbReference>
<dbReference type="FunFam" id="1.10.1670.10:FF:000004">
    <property type="entry name" value="DNA glycosylase/AP lyase ROS1"/>
    <property type="match status" value="1"/>
</dbReference>
<dbReference type="EMBL" id="CAMAPF010001220">
    <property type="protein sequence ID" value="CAH9148702.1"/>
    <property type="molecule type" value="Genomic_DNA"/>
</dbReference>